<dbReference type="EMBL" id="AP023343">
    <property type="protein sequence ID" value="BCI88085.1"/>
    <property type="molecule type" value="Genomic_DNA"/>
</dbReference>
<organism evidence="2 3">
    <name type="scientific">Mycobacterium kansasii</name>
    <dbReference type="NCBI Taxonomy" id="1768"/>
    <lineage>
        <taxon>Bacteria</taxon>
        <taxon>Bacillati</taxon>
        <taxon>Actinomycetota</taxon>
        <taxon>Actinomycetes</taxon>
        <taxon>Mycobacteriales</taxon>
        <taxon>Mycobacteriaceae</taxon>
        <taxon>Mycobacterium</taxon>
    </lineage>
</organism>
<dbReference type="AlphaFoldDB" id="A0A1V3XD77"/>
<proteinExistence type="predicted"/>
<protein>
    <submittedName>
        <fullName evidence="2">Fatty acyl-AMP ligase FadD28 and polyketide synthase domain protein</fullName>
    </submittedName>
</protein>
<keyword evidence="2" id="KW-0436">Ligase</keyword>
<evidence type="ECO:0000313" key="3">
    <source>
        <dbReference type="Proteomes" id="UP000188532"/>
    </source>
</evidence>
<dbReference type="STRING" id="1768.B1T50_01090"/>
<reference evidence="1 4" key="2">
    <citation type="submission" date="2020-07" db="EMBL/GenBank/DDBJ databases">
        <title>Mycobacterium kansasii (former subtype) with zoonotic potential isolated from diseased indoor pet cat, Japan.</title>
        <authorList>
            <person name="Fukano H."/>
            <person name="Terazono T."/>
            <person name="Hoshino Y."/>
        </authorList>
    </citation>
    <scope>NUCLEOTIDE SEQUENCE [LARGE SCALE GENOMIC DNA]</scope>
    <source>
        <strain evidence="1 4">Kuro-I</strain>
    </source>
</reference>
<dbReference type="GO" id="GO:0016874">
    <property type="term" value="F:ligase activity"/>
    <property type="evidence" value="ECO:0007669"/>
    <property type="project" value="UniProtKB-KW"/>
</dbReference>
<sequence>MVASCSVKEWSSGDWLTAPTPGPGEINNVIDLADQAMFLGEQATGATGLLQCAWVYNRGLDFDGLRRFHRHLQQGRLSRSIERSRLPFGRHCWVSPRRSSGLEIAPIRPREEFDAWLIEQAGSPVKAEQGPAYHLAVLPFTDGGSVRHDLVPTLREFSLTATTGWPGPEPLDGAAYTAAILAG</sequence>
<keyword evidence="4" id="KW-1185">Reference proteome</keyword>
<gene>
    <name evidence="2" type="ORF">BZL29_3986</name>
    <name evidence="1" type="ORF">NIIDMKKI_32910</name>
</gene>
<accession>A0A1V3XD77</accession>
<dbReference type="Proteomes" id="UP000516380">
    <property type="component" value="Chromosome"/>
</dbReference>
<dbReference type="EMBL" id="MVBN01000003">
    <property type="protein sequence ID" value="OOK77058.1"/>
    <property type="molecule type" value="Genomic_DNA"/>
</dbReference>
<evidence type="ECO:0000313" key="4">
    <source>
        <dbReference type="Proteomes" id="UP000516380"/>
    </source>
</evidence>
<name>A0A1V3XD77_MYCKA</name>
<evidence type="ECO:0000313" key="2">
    <source>
        <dbReference type="EMBL" id="OOK77058.1"/>
    </source>
</evidence>
<evidence type="ECO:0000313" key="1">
    <source>
        <dbReference type="EMBL" id="BCI88085.1"/>
    </source>
</evidence>
<reference evidence="2 3" key="1">
    <citation type="submission" date="2017-02" db="EMBL/GenBank/DDBJ databases">
        <title>Complete genome sequences of Mycobacterium kansasii strains isolated from rhesus macaques.</title>
        <authorList>
            <person name="Panda A."/>
            <person name="Nagaraj S."/>
            <person name="Zhao X."/>
            <person name="Tettelin H."/>
            <person name="Detolla L.J."/>
        </authorList>
    </citation>
    <scope>NUCLEOTIDE SEQUENCE [LARGE SCALE GENOMIC DNA]</scope>
    <source>
        <strain evidence="2 3">11-3469</strain>
    </source>
</reference>
<dbReference type="Proteomes" id="UP000188532">
    <property type="component" value="Unassembled WGS sequence"/>
</dbReference>